<accession>A0A2P6V949</accession>
<gene>
    <name evidence="3" type="ORF">C2E20_5953</name>
</gene>
<dbReference type="PANTHER" id="PTHR36792:SF5">
    <property type="entry name" value="SEL1 REPEAT PROTEIN"/>
    <property type="match status" value="1"/>
</dbReference>
<dbReference type="AlphaFoldDB" id="A0A2P6V949"/>
<name>A0A2P6V949_9CHLO</name>
<feature type="region of interest" description="Disordered" evidence="1">
    <location>
        <begin position="266"/>
        <end position="299"/>
    </location>
</feature>
<keyword evidence="4" id="KW-1185">Reference proteome</keyword>
<dbReference type="InterPro" id="IPR029063">
    <property type="entry name" value="SAM-dependent_MTases_sf"/>
</dbReference>
<dbReference type="InterPro" id="IPR006597">
    <property type="entry name" value="Sel1-like"/>
</dbReference>
<proteinExistence type="predicted"/>
<feature type="domain" description="Ribosomal RNA methyltransferase FtsJ" evidence="2">
    <location>
        <begin position="328"/>
        <end position="420"/>
    </location>
</feature>
<dbReference type="Gene3D" id="3.40.50.150">
    <property type="entry name" value="Vaccinia Virus protein VP39"/>
    <property type="match status" value="1"/>
</dbReference>
<dbReference type="GO" id="GO:0032259">
    <property type="term" value="P:methylation"/>
    <property type="evidence" value="ECO:0007669"/>
    <property type="project" value="InterPro"/>
</dbReference>
<dbReference type="Gene3D" id="1.25.40.10">
    <property type="entry name" value="Tetratricopeptide repeat domain"/>
    <property type="match status" value="1"/>
</dbReference>
<dbReference type="Proteomes" id="UP000239649">
    <property type="component" value="Unassembled WGS sequence"/>
</dbReference>
<dbReference type="OrthoDB" id="2384430at2759"/>
<dbReference type="EMBL" id="LHPF02000019">
    <property type="protein sequence ID" value="PSC70613.1"/>
    <property type="molecule type" value="Genomic_DNA"/>
</dbReference>
<dbReference type="SMART" id="SM00671">
    <property type="entry name" value="SEL1"/>
    <property type="match status" value="1"/>
</dbReference>
<evidence type="ECO:0000313" key="4">
    <source>
        <dbReference type="Proteomes" id="UP000239649"/>
    </source>
</evidence>
<evidence type="ECO:0000313" key="3">
    <source>
        <dbReference type="EMBL" id="PSC70613.1"/>
    </source>
</evidence>
<dbReference type="InterPro" id="IPR002877">
    <property type="entry name" value="RNA_MeTrfase_FtsJ_dom"/>
</dbReference>
<evidence type="ECO:0000259" key="2">
    <source>
        <dbReference type="Pfam" id="PF01728"/>
    </source>
</evidence>
<dbReference type="PANTHER" id="PTHR36792">
    <property type="entry name" value="EXPRESSED PROTEIN"/>
    <property type="match status" value="1"/>
</dbReference>
<feature type="region of interest" description="Disordered" evidence="1">
    <location>
        <begin position="1"/>
        <end position="27"/>
    </location>
</feature>
<dbReference type="InterPro" id="IPR011990">
    <property type="entry name" value="TPR-like_helical_dom_sf"/>
</dbReference>
<reference evidence="3 4" key="1">
    <citation type="journal article" date="2018" name="Plant J.">
        <title>Genome sequences of Chlorella sorokiniana UTEX 1602 and Micractinium conductrix SAG 241.80: implications to maltose excretion by a green alga.</title>
        <authorList>
            <person name="Arriola M.B."/>
            <person name="Velmurugan N."/>
            <person name="Zhang Y."/>
            <person name="Plunkett M.H."/>
            <person name="Hondzo H."/>
            <person name="Barney B.M."/>
        </authorList>
    </citation>
    <scope>NUCLEOTIDE SEQUENCE [LARGE SCALE GENOMIC DNA]</scope>
    <source>
        <strain evidence="3 4">SAG 241.80</strain>
    </source>
</reference>
<protein>
    <submittedName>
        <fullName evidence="3">THUMP domain</fullName>
    </submittedName>
</protein>
<sequence>MSGQGNGASVPGTSAQAPQPPVVMLPDGRLQQPAKLGAVVSDALRRWYLETEKEALRGDVKAQALLGQMLIEGYGCEADPAKGREWAEKARRRGYRMDGRDGGRTMATATKHGSEFILQTTNQSLATRLWRYALGDTLFYPPGIGQAEQVGPYTGSTGPCLVRFRDSQLTTAQLNSWILSGCSSSAAIVRVYWLGGSPGTATSREDLLTQLAAAGAPPGPVRLQVFPRRHEAALVDALPAGWQLQPVGPEWVLNVLQLSGVEGEAGAAGQPAAAPPERQRQAAAAADPQQPAEQQQQQQPAFLWSLQRADDLYNYSPDRTKRIPDQLCKAAAKLEEALLAAGLAATQGVAIDLGAAPGGWTHVLARHAQHVIAVDPAAMDPRALASGRVTHLACKAEDAVERIQELAGDSGVGLLVADVNRHPVTLPDMLRPLLPLLHPGAPIIFTLKFYGFGFTREAQWRGELAAALGEDFERVQLVWLLANTRHELTCMAVKRAAPAAGGAAAAAAEEPETAAAAAQ</sequence>
<dbReference type="Pfam" id="PF01728">
    <property type="entry name" value="FtsJ"/>
    <property type="match status" value="1"/>
</dbReference>
<dbReference type="SUPFAM" id="SSF53335">
    <property type="entry name" value="S-adenosyl-L-methionine-dependent methyltransferases"/>
    <property type="match status" value="1"/>
</dbReference>
<comment type="caution">
    <text evidence="3">The sequence shown here is derived from an EMBL/GenBank/DDBJ whole genome shotgun (WGS) entry which is preliminary data.</text>
</comment>
<evidence type="ECO:0000256" key="1">
    <source>
        <dbReference type="SAM" id="MobiDB-lite"/>
    </source>
</evidence>
<dbReference type="SUPFAM" id="SSF81901">
    <property type="entry name" value="HCP-like"/>
    <property type="match status" value="1"/>
</dbReference>
<dbReference type="GO" id="GO:0008168">
    <property type="term" value="F:methyltransferase activity"/>
    <property type="evidence" value="ECO:0007669"/>
    <property type="project" value="InterPro"/>
</dbReference>
<organism evidence="3 4">
    <name type="scientific">Micractinium conductrix</name>
    <dbReference type="NCBI Taxonomy" id="554055"/>
    <lineage>
        <taxon>Eukaryota</taxon>
        <taxon>Viridiplantae</taxon>
        <taxon>Chlorophyta</taxon>
        <taxon>core chlorophytes</taxon>
        <taxon>Trebouxiophyceae</taxon>
        <taxon>Chlorellales</taxon>
        <taxon>Chlorellaceae</taxon>
        <taxon>Chlorella clade</taxon>
        <taxon>Micractinium</taxon>
    </lineage>
</organism>